<dbReference type="SUPFAM" id="SSF54665">
    <property type="entry name" value="CO dehydrogenase molybdoprotein N-domain-like"/>
    <property type="match status" value="1"/>
</dbReference>
<keyword evidence="8" id="KW-1185">Reference proteome</keyword>
<dbReference type="EMBL" id="BNJG01000001">
    <property type="protein sequence ID" value="GHO52365.1"/>
    <property type="molecule type" value="Genomic_DNA"/>
</dbReference>
<dbReference type="SUPFAM" id="SSF54292">
    <property type="entry name" value="2Fe-2S ferredoxin-like"/>
    <property type="match status" value="1"/>
</dbReference>
<dbReference type="InterPro" id="IPR036856">
    <property type="entry name" value="Ald_Oxase/Xan_DH_a/b_sf"/>
</dbReference>
<evidence type="ECO:0000313" key="8">
    <source>
        <dbReference type="Proteomes" id="UP000654345"/>
    </source>
</evidence>
<evidence type="ECO:0000259" key="6">
    <source>
        <dbReference type="PROSITE" id="PS51085"/>
    </source>
</evidence>
<dbReference type="Pfam" id="PF00111">
    <property type="entry name" value="Fer2"/>
    <property type="match status" value="1"/>
</dbReference>
<dbReference type="PROSITE" id="PS00197">
    <property type="entry name" value="2FE2S_FER_1"/>
    <property type="match status" value="1"/>
</dbReference>
<organism evidence="7 8">
    <name type="scientific">Ktedonobacter robiniae</name>
    <dbReference type="NCBI Taxonomy" id="2778365"/>
    <lineage>
        <taxon>Bacteria</taxon>
        <taxon>Bacillati</taxon>
        <taxon>Chloroflexota</taxon>
        <taxon>Ktedonobacteria</taxon>
        <taxon>Ktedonobacterales</taxon>
        <taxon>Ktedonobacteraceae</taxon>
        <taxon>Ktedonobacter</taxon>
    </lineage>
</organism>
<dbReference type="Gene3D" id="1.10.150.120">
    <property type="entry name" value="[2Fe-2S]-binding domain"/>
    <property type="match status" value="1"/>
</dbReference>
<dbReference type="RefSeq" id="WP_201369281.1">
    <property type="nucleotide sequence ID" value="NZ_BNJG01000001.1"/>
</dbReference>
<evidence type="ECO:0000256" key="4">
    <source>
        <dbReference type="ARBA" id="ARBA00023002"/>
    </source>
</evidence>
<dbReference type="PANTHER" id="PTHR11908:SF132">
    <property type="entry name" value="ALDEHYDE OXIDASE 1-RELATED"/>
    <property type="match status" value="1"/>
</dbReference>
<feature type="domain" description="2Fe-2S ferredoxin-type" evidence="6">
    <location>
        <begin position="1"/>
        <end position="76"/>
    </location>
</feature>
<dbReference type="InterPro" id="IPR046867">
    <property type="entry name" value="AldOxase/xan_DH_MoCoBD2"/>
</dbReference>
<evidence type="ECO:0000256" key="5">
    <source>
        <dbReference type="ARBA" id="ARBA00023004"/>
    </source>
</evidence>
<dbReference type="SUPFAM" id="SSF56003">
    <property type="entry name" value="Molybdenum cofactor-binding domain"/>
    <property type="match status" value="1"/>
</dbReference>
<dbReference type="InterPro" id="IPR000674">
    <property type="entry name" value="Ald_Oxase/Xan_DH_a/b"/>
</dbReference>
<dbReference type="InterPro" id="IPR037165">
    <property type="entry name" value="AldOxase/xan_DH_Mopterin-bd_sf"/>
</dbReference>
<gene>
    <name evidence="7" type="ORF">KSB_08400</name>
</gene>
<dbReference type="InterPro" id="IPR001041">
    <property type="entry name" value="2Fe-2S_ferredoxin-type"/>
</dbReference>
<dbReference type="Pfam" id="PF02738">
    <property type="entry name" value="MoCoBD_1"/>
    <property type="match status" value="1"/>
</dbReference>
<sequence>MELELQINGVITSLQVEANETLLSLLRREGYYGTRQGCETGDCGACTVVVDGVARPACVMLAAQAGGCSLTTVEGLPSAQGLSTLQRSFVEVGTAPCGFCSSGMLLSAYALLQRNNHPSDEEVREALSGNLCRCGGYEKPVQAVLRAAALLRGEEVEEVTPNVVRQSEQNPLAALGMDRQLTANGATDRLPVITSGMSANADTEYAIVGKPLPMSNAAQLVSGTPTFVTDIERRGMLHARLLTSPHAHAVIRDIDVAEARAVSGVHAVLTYKDVPRSPYSSVERGLLESGPYDQFLLDYVLRYAGDRVALVVAESPEIAEEALGLIQVEYEVKPALLDPRQALEQNAPRVHPESEARGIFDAAHNIATRVRNEVGDVDKGFEEADVIVEGEYIVPMAQPAPLETHRVVTYLDADGVLVVRTNTQSPHHVRRTLARLLNLPLRKVRVIRPEVGGGFGSKQAVVLEDLCALATQVTGRPVTLAFSRSEEFTSSPVWPNYIIRLKTGVKQDGKLVANQMALLTSTGAYATHPLTAPEGVVSQALSLYPCANMRYVAEVLYTNTPPSSALRGYSSAQEAFALESHLDEIARRLRLDALELRRRNWLRTGDELVLAKAATAGQDVGSLLVESSGLAECLRLVEEKLGWHIKRGVVNNGRLRRGVGVALTVQGSPLPPASTSGATMKLNEDGSFDIFVGAGSCEDNERTLLAQIAAETLGVALESIVIYIEDTAVTPTAIGEGVTSTLYLGGGAVRKASEQMRRQILAIAGRMLNALPEALKMSDGLISGAGEQDFTVAQVAAYALYVENRQLMTSASWRLAQVPLTFAVVGAEVEVDTETGDVRVEQILAAVDAGRVINPLLTETRIQGSLAQGLGSALSEELLYDAKGQPLTKHLGDYHLYNAADMPRTQVYLVETTEPAGPFGAKAVSEVAMGAVAPAIANAVASATGIRLPSLPLTPERILRAWHAQLQAQAQAQSPVQEPIRS</sequence>
<dbReference type="PANTHER" id="PTHR11908">
    <property type="entry name" value="XANTHINE DEHYDROGENASE"/>
    <property type="match status" value="1"/>
</dbReference>
<evidence type="ECO:0000256" key="2">
    <source>
        <dbReference type="ARBA" id="ARBA00022505"/>
    </source>
</evidence>
<dbReference type="Pfam" id="PF20256">
    <property type="entry name" value="MoCoBD_2"/>
    <property type="match status" value="1"/>
</dbReference>
<dbReference type="InterPro" id="IPR036884">
    <property type="entry name" value="2Fe-2S-bd_dom_sf"/>
</dbReference>
<dbReference type="Proteomes" id="UP000654345">
    <property type="component" value="Unassembled WGS sequence"/>
</dbReference>
<evidence type="ECO:0000313" key="7">
    <source>
        <dbReference type="EMBL" id="GHO52365.1"/>
    </source>
</evidence>
<evidence type="ECO:0000256" key="1">
    <source>
        <dbReference type="ARBA" id="ARBA00006849"/>
    </source>
</evidence>
<keyword evidence="2" id="KW-0500">Molybdenum</keyword>
<comment type="similarity">
    <text evidence="1">Belongs to the xanthine dehydrogenase family.</text>
</comment>
<keyword evidence="5" id="KW-0408">Iron</keyword>
<name>A0ABQ3UI37_9CHLR</name>
<dbReference type="Pfam" id="PF01315">
    <property type="entry name" value="Ald_Xan_dh_C"/>
    <property type="match status" value="1"/>
</dbReference>
<dbReference type="InterPro" id="IPR006058">
    <property type="entry name" value="2Fe2S_fd_BS"/>
</dbReference>
<dbReference type="SUPFAM" id="SSF47741">
    <property type="entry name" value="CO dehydrogenase ISP C-domain like"/>
    <property type="match status" value="1"/>
</dbReference>
<dbReference type="PROSITE" id="PS51085">
    <property type="entry name" value="2FE2S_FER_2"/>
    <property type="match status" value="1"/>
</dbReference>
<accession>A0ABQ3UI37</accession>
<dbReference type="InterPro" id="IPR036010">
    <property type="entry name" value="2Fe-2S_ferredoxin-like_sf"/>
</dbReference>
<reference evidence="7 8" key="1">
    <citation type="journal article" date="2021" name="Int. J. Syst. Evol. Microbiol.">
        <title>Reticulibacter mediterranei gen. nov., sp. nov., within the new family Reticulibacteraceae fam. nov., and Ktedonospora formicarum gen. nov., sp. nov., Ktedonobacter robiniae sp. nov., Dictyobacter formicarum sp. nov. and Dictyobacter arantiisoli sp. nov., belonging to the class Ktedonobacteria.</title>
        <authorList>
            <person name="Yabe S."/>
            <person name="Zheng Y."/>
            <person name="Wang C.M."/>
            <person name="Sakai Y."/>
            <person name="Abe K."/>
            <person name="Yokota A."/>
            <person name="Donadio S."/>
            <person name="Cavaletti L."/>
            <person name="Monciardini P."/>
        </authorList>
    </citation>
    <scope>NUCLEOTIDE SEQUENCE [LARGE SCALE GENOMIC DNA]</scope>
    <source>
        <strain evidence="7 8">SOSP1-30</strain>
    </source>
</reference>
<dbReference type="Gene3D" id="3.30.365.10">
    <property type="entry name" value="Aldehyde oxidase/xanthine dehydrogenase, molybdopterin binding domain"/>
    <property type="match status" value="4"/>
</dbReference>
<keyword evidence="3" id="KW-0479">Metal-binding</keyword>
<comment type="caution">
    <text evidence="7">The sequence shown here is derived from an EMBL/GenBank/DDBJ whole genome shotgun (WGS) entry which is preliminary data.</text>
</comment>
<dbReference type="PIRSF" id="PIRSF000127">
    <property type="entry name" value="Xanthine_DH"/>
    <property type="match status" value="1"/>
</dbReference>
<dbReference type="InterPro" id="IPR002888">
    <property type="entry name" value="2Fe-2S-bd"/>
</dbReference>
<dbReference type="Pfam" id="PF01799">
    <property type="entry name" value="Fer2_2"/>
    <property type="match status" value="1"/>
</dbReference>
<protein>
    <submittedName>
        <fullName evidence="7">Dehydrogenase</fullName>
    </submittedName>
</protein>
<dbReference type="InterPro" id="IPR016208">
    <property type="entry name" value="Ald_Oxase/xanthine_DH-like"/>
</dbReference>
<evidence type="ECO:0000256" key="3">
    <source>
        <dbReference type="ARBA" id="ARBA00022723"/>
    </source>
</evidence>
<dbReference type="InterPro" id="IPR008274">
    <property type="entry name" value="AldOxase/xan_DH_MoCoBD1"/>
</dbReference>
<dbReference type="InterPro" id="IPR012675">
    <property type="entry name" value="Beta-grasp_dom_sf"/>
</dbReference>
<dbReference type="SMART" id="SM01008">
    <property type="entry name" value="Ald_Xan_dh_C"/>
    <property type="match status" value="1"/>
</dbReference>
<keyword evidence="4" id="KW-0560">Oxidoreductase</keyword>
<proteinExistence type="inferred from homology"/>
<dbReference type="Gene3D" id="3.10.20.30">
    <property type="match status" value="1"/>
</dbReference>
<dbReference type="CDD" id="cd00207">
    <property type="entry name" value="fer2"/>
    <property type="match status" value="1"/>
</dbReference>
<dbReference type="Gene3D" id="3.90.1170.50">
    <property type="entry name" value="Aldehyde oxidase/xanthine dehydrogenase, a/b hammerhead"/>
    <property type="match status" value="1"/>
</dbReference>